<gene>
    <name evidence="2" type="ORF">ADIWIN_1853</name>
</gene>
<evidence type="ECO:0000313" key="2">
    <source>
        <dbReference type="EMBL" id="EPR73072.1"/>
    </source>
</evidence>
<keyword evidence="1" id="KW-0812">Transmembrane</keyword>
<dbReference type="AlphaFoldDB" id="S7VUL6"/>
<dbReference type="Proteomes" id="UP000014962">
    <property type="component" value="Unassembled WGS sequence"/>
</dbReference>
<dbReference type="PROSITE" id="PS51257">
    <property type="entry name" value="PROKAR_LIPOPROTEIN"/>
    <property type="match status" value="1"/>
</dbReference>
<keyword evidence="3" id="KW-1185">Reference proteome</keyword>
<organism evidence="2 3">
    <name type="scientific">Winogradskyella psychrotolerans RS-3</name>
    <dbReference type="NCBI Taxonomy" id="641526"/>
    <lineage>
        <taxon>Bacteria</taxon>
        <taxon>Pseudomonadati</taxon>
        <taxon>Bacteroidota</taxon>
        <taxon>Flavobacteriia</taxon>
        <taxon>Flavobacteriales</taxon>
        <taxon>Flavobacteriaceae</taxon>
        <taxon>Winogradskyella</taxon>
    </lineage>
</organism>
<dbReference type="PATRIC" id="fig|641526.4.peg.1837"/>
<dbReference type="EMBL" id="ATMR01000095">
    <property type="protein sequence ID" value="EPR73072.1"/>
    <property type="molecule type" value="Genomic_DNA"/>
</dbReference>
<evidence type="ECO:0000313" key="3">
    <source>
        <dbReference type="Proteomes" id="UP000014962"/>
    </source>
</evidence>
<accession>S7VUL6</accession>
<sequence length="37" mass="4451">MEREVWVLVVGCWLLVVGCWLLVVEKSEFNIQFFLYC</sequence>
<name>S7VUL6_9FLAO</name>
<evidence type="ECO:0000256" key="1">
    <source>
        <dbReference type="SAM" id="Phobius"/>
    </source>
</evidence>
<proteinExistence type="predicted"/>
<feature type="transmembrane region" description="Helical" evidence="1">
    <location>
        <begin position="6"/>
        <end position="24"/>
    </location>
</feature>
<protein>
    <submittedName>
        <fullName evidence="2">Potassium uptake protein TrkH</fullName>
    </submittedName>
</protein>
<keyword evidence="1" id="KW-1133">Transmembrane helix</keyword>
<comment type="caution">
    <text evidence="2">The sequence shown here is derived from an EMBL/GenBank/DDBJ whole genome shotgun (WGS) entry which is preliminary data.</text>
</comment>
<reference evidence="2 3" key="1">
    <citation type="journal article" date="2013" name="Genome Announc.">
        <title>Draft Genome Sequence of Winogradskyella psychrotolerans RS-3T, Isolated from the Marine Transect of Kongsfjorden, Ny-Alesund, Svalbard, Arctic Ocean.</title>
        <authorList>
            <person name="Kumar Pinnaka A."/>
            <person name="Ara S."/>
            <person name="Singh A."/>
            <person name="Shivaji S."/>
        </authorList>
    </citation>
    <scope>NUCLEOTIDE SEQUENCE [LARGE SCALE GENOMIC DNA]</scope>
    <source>
        <strain evidence="2 3">RS-3</strain>
    </source>
</reference>
<keyword evidence="1" id="KW-0472">Membrane</keyword>